<evidence type="ECO:0000313" key="2">
    <source>
        <dbReference type="EMBL" id="SFJ30235.1"/>
    </source>
</evidence>
<feature type="region of interest" description="Disordered" evidence="1">
    <location>
        <begin position="224"/>
        <end position="245"/>
    </location>
</feature>
<accession>A0A1I3Q9A1</accession>
<protein>
    <recommendedName>
        <fullName evidence="4">CCHC-type domain-containing protein</fullName>
    </recommendedName>
</protein>
<evidence type="ECO:0000256" key="1">
    <source>
        <dbReference type="SAM" id="MobiDB-lite"/>
    </source>
</evidence>
<dbReference type="AlphaFoldDB" id="A0A1I3Q9A1"/>
<dbReference type="GeneID" id="14209590"/>
<organism evidence="2 3">
    <name type="scientific">Natronobacterium gregoryi</name>
    <dbReference type="NCBI Taxonomy" id="44930"/>
    <lineage>
        <taxon>Archaea</taxon>
        <taxon>Methanobacteriati</taxon>
        <taxon>Methanobacteriota</taxon>
        <taxon>Stenosarchaea group</taxon>
        <taxon>Halobacteria</taxon>
        <taxon>Halobacteriales</taxon>
        <taxon>Natrialbaceae</taxon>
        <taxon>Natronobacterium</taxon>
    </lineage>
</organism>
<reference evidence="2 3" key="1">
    <citation type="submission" date="2016-10" db="EMBL/GenBank/DDBJ databases">
        <authorList>
            <person name="de Groot N.N."/>
        </authorList>
    </citation>
    <scope>NUCLEOTIDE SEQUENCE [LARGE SCALE GENOMIC DNA]</scope>
    <source>
        <strain evidence="2 3">SP2</strain>
    </source>
</reference>
<evidence type="ECO:0008006" key="4">
    <source>
        <dbReference type="Google" id="ProtNLM"/>
    </source>
</evidence>
<sequence length="297" mass="32648">MSRGCGYCDQPGHDVNHCPERLEEYHGRPVDNYDDGNGEDIRCWVQDIDEDWHASMYFEDSRHVAACGEILDTPVADLTEDARRYRDNVTICPDCETALKDDNEPPITEDGREFERASELVTDGGYNPEDLVVLECKSCDYEEVVAYGARTATSCPGCQGNLEIDSTRTAHNCPGTSNINHVIVESGEMCPFCEDVQQRAATDGGLKEVFRREEIVATDDGVAIGEDAIPDGGGSGSRSWTGPGEVHDSEGMRCHDCGCVHDDWTKDSHHTVDDGHNAEIIERLKCGCCGAITEVPR</sequence>
<dbReference type="OrthoDB" id="205209at2157"/>
<dbReference type="RefSeq" id="WP_005576623.1">
    <property type="nucleotide sequence ID" value="NZ_FORO01000021.1"/>
</dbReference>
<name>A0A1I3Q9A1_9EURY</name>
<gene>
    <name evidence="2" type="ORF">SAMN05443661_12118</name>
</gene>
<evidence type="ECO:0000313" key="3">
    <source>
        <dbReference type="Proteomes" id="UP000182829"/>
    </source>
</evidence>
<dbReference type="EMBL" id="FORO01000021">
    <property type="protein sequence ID" value="SFJ30235.1"/>
    <property type="molecule type" value="Genomic_DNA"/>
</dbReference>
<dbReference type="Proteomes" id="UP000182829">
    <property type="component" value="Unassembled WGS sequence"/>
</dbReference>
<proteinExistence type="predicted"/>